<dbReference type="GO" id="GO:0006355">
    <property type="term" value="P:regulation of DNA-templated transcription"/>
    <property type="evidence" value="ECO:0007669"/>
    <property type="project" value="InterPro"/>
</dbReference>
<feature type="region of interest" description="Disordered" evidence="3">
    <location>
        <begin position="394"/>
        <end position="436"/>
    </location>
</feature>
<feature type="domain" description="IclR-ED" evidence="5">
    <location>
        <begin position="499"/>
        <end position="697"/>
    </location>
</feature>
<gene>
    <name evidence="6" type="ORF">B2G88_16965</name>
</gene>
<feature type="domain" description="HTH iclR-type" evidence="4">
    <location>
        <begin position="439"/>
        <end position="498"/>
    </location>
</feature>
<dbReference type="EMBL" id="MWPH01000004">
    <property type="protein sequence ID" value="OVE83102.1"/>
    <property type="molecule type" value="Genomic_DNA"/>
</dbReference>
<dbReference type="Gene3D" id="1.10.10.10">
    <property type="entry name" value="Winged helix-like DNA-binding domain superfamily/Winged helix DNA-binding domain"/>
    <property type="match status" value="1"/>
</dbReference>
<dbReference type="CDD" id="cd15482">
    <property type="entry name" value="Sialidase_non-viral"/>
    <property type="match status" value="1"/>
</dbReference>
<protein>
    <submittedName>
        <fullName evidence="6">IclR family transcriptional regulator</fullName>
    </submittedName>
</protein>
<keyword evidence="2" id="KW-0804">Transcription</keyword>
<dbReference type="Gene3D" id="3.30.450.40">
    <property type="match status" value="1"/>
</dbReference>
<feature type="region of interest" description="Disordered" evidence="3">
    <location>
        <begin position="1"/>
        <end position="23"/>
    </location>
</feature>
<dbReference type="SUPFAM" id="SSF55781">
    <property type="entry name" value="GAF domain-like"/>
    <property type="match status" value="1"/>
</dbReference>
<dbReference type="Pfam" id="PF01614">
    <property type="entry name" value="IclR_C"/>
    <property type="match status" value="1"/>
</dbReference>
<dbReference type="InterPro" id="IPR005471">
    <property type="entry name" value="Tscrpt_reg_IclR_N"/>
</dbReference>
<dbReference type="PANTHER" id="PTHR38792">
    <property type="entry name" value="BNR/ASP-BOX REPEAT DOMAIN PROTEIN (AFU_ORTHOLOGUE AFUA_7G06430)-RELATED"/>
    <property type="match status" value="1"/>
</dbReference>
<sequence>MTDAQNPDDHTGSVLYEPPEWAPVPGAMYPRATRLEYGEADETTLLATFECYETAGKTGTDEPSFPIYRSTDDGRTWSHYSDLRDTEHGWGLRYQPTLFELPQPVGPWDAGTVLAAGNAIPSDRSETSIDLYASEDGGQEWTYVSTVVTGGTAVPSRGESPVWVPELTVDADGNLVCYFSDERHSEDGYDRLIGHRVSSDGGFTWEPQEFDVALADDESRPGMPSITKLPTGQYLMTYYIDGPKYGGSIFVKTSDNGREWGDSSAIGTPVQTSDELQLIDGPYATWVPEGGEDGTILVAGKTFRDKHRNPVPDSGTVLLATTEMDAMGPWTPVSAPLWFDDELETSHRSVAWTTALLPAGNGSELLQFTSTYAGHGKTEIRYGRASLSAMVEYDRDSSERSVSHSPTNRDESAHRRTRGNTQFISRPTDSTPPAETHHVKSLVKAFDLLETIEQTGPVGVTELARQTGIAKSSVYKYLDTLRHLGYVTKTDGEYATSLRLFRFGQQILSRHDVCEIAKPELQALSERIGETVSLIVEEEGDAVYLYCTDPVAGSPPIEAGSRLPIHVSTGGKALLSHRPREEVDALLEDAIRTVDRQNFYADLETARDNRVLIDQDTSTQLEYSAGLLEKQEYTISQQRANDRIHRIAVPIRDADDRGVAALEVIGSEFELDSQRLQADIVPLLVATGKSIELELLERERGQFG</sequence>
<dbReference type="PANTHER" id="PTHR38792:SF3">
    <property type="entry name" value="BNR_ASP-BOX REPEAT DOMAIN PROTEIN (AFU_ORTHOLOGUE AFUA_7G06430)-RELATED"/>
    <property type="match status" value="1"/>
</dbReference>
<dbReference type="Gene3D" id="2.120.10.10">
    <property type="match status" value="1"/>
</dbReference>
<proteinExistence type="predicted"/>
<dbReference type="Proteomes" id="UP000196084">
    <property type="component" value="Unassembled WGS sequence"/>
</dbReference>
<keyword evidence="7" id="KW-1185">Reference proteome</keyword>
<keyword evidence="1" id="KW-0805">Transcription regulation</keyword>
<comment type="caution">
    <text evidence="6">The sequence shown here is derived from an EMBL/GenBank/DDBJ whole genome shotgun (WGS) entry which is preliminary data.</text>
</comment>
<evidence type="ECO:0000313" key="6">
    <source>
        <dbReference type="EMBL" id="OVE83102.1"/>
    </source>
</evidence>
<evidence type="ECO:0000256" key="2">
    <source>
        <dbReference type="ARBA" id="ARBA00023163"/>
    </source>
</evidence>
<evidence type="ECO:0000313" key="7">
    <source>
        <dbReference type="Proteomes" id="UP000196084"/>
    </source>
</evidence>
<reference evidence="6 7" key="1">
    <citation type="submission" date="2017-02" db="EMBL/GenBank/DDBJ databases">
        <title>Natronthermophilus aegyptiacus gen. nov.,sp. nov., an aerobic, extremely halophilic alkalithermophilic archaeon isolated from the athalassohaline Wadi An Natrun, Egypt.</title>
        <authorList>
            <person name="Zhao B."/>
        </authorList>
    </citation>
    <scope>NUCLEOTIDE SEQUENCE [LARGE SCALE GENOMIC DNA]</scope>
    <source>
        <strain evidence="6 7">CGMCC 1.3597</strain>
    </source>
</reference>
<evidence type="ECO:0000259" key="4">
    <source>
        <dbReference type="PROSITE" id="PS51077"/>
    </source>
</evidence>
<dbReference type="RefSeq" id="WP_087715474.1">
    <property type="nucleotide sequence ID" value="NZ_MWPH01000004.1"/>
</dbReference>
<evidence type="ECO:0000256" key="1">
    <source>
        <dbReference type="ARBA" id="ARBA00023015"/>
    </source>
</evidence>
<dbReference type="GO" id="GO:0003677">
    <property type="term" value="F:DNA binding"/>
    <property type="evidence" value="ECO:0007669"/>
    <property type="project" value="InterPro"/>
</dbReference>
<dbReference type="InterPro" id="IPR036278">
    <property type="entry name" value="Sialidase_sf"/>
</dbReference>
<dbReference type="PROSITE" id="PS51078">
    <property type="entry name" value="ICLR_ED"/>
    <property type="match status" value="1"/>
</dbReference>
<accession>A0A202E4C4</accession>
<dbReference type="OrthoDB" id="197823at2157"/>
<name>A0A202E4C4_9EURY</name>
<dbReference type="AlphaFoldDB" id="A0A202E4C4"/>
<dbReference type="SUPFAM" id="SSF50939">
    <property type="entry name" value="Sialidases"/>
    <property type="match status" value="1"/>
</dbReference>
<dbReference type="SUPFAM" id="SSF46785">
    <property type="entry name" value="Winged helix' DNA-binding domain"/>
    <property type="match status" value="1"/>
</dbReference>
<feature type="compositionally biased region" description="Polar residues" evidence="3">
    <location>
        <begin position="419"/>
        <end position="433"/>
    </location>
</feature>
<dbReference type="PROSITE" id="PS51077">
    <property type="entry name" value="HTH_ICLR"/>
    <property type="match status" value="1"/>
</dbReference>
<organism evidence="6 7">
    <name type="scientific">Natronolimnobius baerhuensis</name>
    <dbReference type="NCBI Taxonomy" id="253108"/>
    <lineage>
        <taxon>Archaea</taxon>
        <taxon>Methanobacteriati</taxon>
        <taxon>Methanobacteriota</taxon>
        <taxon>Stenosarchaea group</taxon>
        <taxon>Halobacteria</taxon>
        <taxon>Halobacteriales</taxon>
        <taxon>Natrialbaceae</taxon>
        <taxon>Natronolimnobius</taxon>
    </lineage>
</organism>
<feature type="compositionally biased region" description="Basic and acidic residues" evidence="3">
    <location>
        <begin position="394"/>
        <end position="414"/>
    </location>
</feature>
<dbReference type="InterPro" id="IPR036390">
    <property type="entry name" value="WH_DNA-bd_sf"/>
</dbReference>
<dbReference type="InterPro" id="IPR036388">
    <property type="entry name" value="WH-like_DNA-bd_sf"/>
</dbReference>
<dbReference type="Pfam" id="PF09339">
    <property type="entry name" value="HTH_IclR"/>
    <property type="match status" value="1"/>
</dbReference>
<dbReference type="InterPro" id="IPR029016">
    <property type="entry name" value="GAF-like_dom_sf"/>
</dbReference>
<evidence type="ECO:0000259" key="5">
    <source>
        <dbReference type="PROSITE" id="PS51078"/>
    </source>
</evidence>
<dbReference type="SMART" id="SM00346">
    <property type="entry name" value="HTH_ICLR"/>
    <property type="match status" value="1"/>
</dbReference>
<evidence type="ECO:0000256" key="3">
    <source>
        <dbReference type="SAM" id="MobiDB-lite"/>
    </source>
</evidence>
<dbReference type="InterPro" id="IPR014757">
    <property type="entry name" value="Tscrpt_reg_IclR_C"/>
</dbReference>